<dbReference type="RefSeq" id="WP_021819022.1">
    <property type="nucleotide sequence ID" value="NZ_AVBC01000030.1"/>
</dbReference>
<protein>
    <recommendedName>
        <fullName evidence="3">Glutamine amidotransferase domain-containing protein</fullName>
    </recommendedName>
</protein>
<accession>W1N8N7</accession>
<proteinExistence type="predicted"/>
<dbReference type="AlphaFoldDB" id="W1N8N7"/>
<dbReference type="PATRIC" id="fig|1178482.3.peg.2064"/>
<keyword evidence="2" id="KW-1185">Reference proteome</keyword>
<comment type="caution">
    <text evidence="1">The sequence shown here is derived from an EMBL/GenBank/DDBJ whole genome shotgun (WGS) entry which is preliminary data.</text>
</comment>
<dbReference type="eggNOG" id="COG0518">
    <property type="taxonomic scope" value="Bacteria"/>
</dbReference>
<dbReference type="EMBL" id="AVBC01000030">
    <property type="protein sequence ID" value="ERL51295.1"/>
    <property type="molecule type" value="Genomic_DNA"/>
</dbReference>
<name>W1N8N7_9GAMM</name>
<sequence>MTREAHMHIHMLQHQPHQGPARIADWLTSMGHSYTIFHLHQRELVPRISDCDALIVLDDHEDNEQQSWSRAERKLIDQALDGQKPLLGIGTGALRIAELLGAPVGHGTNAEVGWQHINLASDSSFDLPDDFTALLWHRQVFGLPDDALPLGGSETSPVLGFAWDAGRVVGLACQLHHHRQSLAAQVESVPAPAGYDDSPWVQSSEAILAEAHHVDELAPLLDRVLSQWLRTAAAT</sequence>
<evidence type="ECO:0008006" key="3">
    <source>
        <dbReference type="Google" id="ProtNLM"/>
    </source>
</evidence>
<dbReference type="Gene3D" id="3.40.50.880">
    <property type="match status" value="1"/>
</dbReference>
<dbReference type="InterPro" id="IPR029062">
    <property type="entry name" value="Class_I_gatase-like"/>
</dbReference>
<evidence type="ECO:0000313" key="2">
    <source>
        <dbReference type="Proteomes" id="UP000019113"/>
    </source>
</evidence>
<organism evidence="1 2">
    <name type="scientific">Halomonas huangheensis</name>
    <dbReference type="NCBI Taxonomy" id="1178482"/>
    <lineage>
        <taxon>Bacteria</taxon>
        <taxon>Pseudomonadati</taxon>
        <taxon>Pseudomonadota</taxon>
        <taxon>Gammaproteobacteria</taxon>
        <taxon>Oceanospirillales</taxon>
        <taxon>Halomonadaceae</taxon>
        <taxon>Halomonas</taxon>
    </lineage>
</organism>
<dbReference type="Proteomes" id="UP000019113">
    <property type="component" value="Unassembled WGS sequence"/>
</dbReference>
<dbReference type="STRING" id="1178482.AR456_19070"/>
<evidence type="ECO:0000313" key="1">
    <source>
        <dbReference type="EMBL" id="ERL51295.1"/>
    </source>
</evidence>
<reference evidence="1 2" key="1">
    <citation type="submission" date="2013-08" db="EMBL/GenBank/DDBJ databases">
        <title>draft genome of Halomonas huanghegensis, strain BJGMM-B45T.</title>
        <authorList>
            <person name="Miao C."/>
            <person name="Wan Y."/>
            <person name="Jin W."/>
        </authorList>
    </citation>
    <scope>NUCLEOTIDE SEQUENCE [LARGE SCALE GENOMIC DNA]</scope>
    <source>
        <strain evidence="1 2">BJGMM-B45</strain>
    </source>
</reference>
<gene>
    <name evidence="1" type="ORF">BJB45_21555</name>
</gene>
<dbReference type="SUPFAM" id="SSF52317">
    <property type="entry name" value="Class I glutamine amidotransferase-like"/>
    <property type="match status" value="1"/>
</dbReference>